<evidence type="ECO:0000313" key="2">
    <source>
        <dbReference type="EMBL" id="MCE8045364.1"/>
    </source>
</evidence>
<dbReference type="Proteomes" id="UP001320154">
    <property type="component" value="Unassembled WGS sequence"/>
</dbReference>
<feature type="transmembrane region" description="Helical" evidence="1">
    <location>
        <begin position="6"/>
        <end position="29"/>
    </location>
</feature>
<organism evidence="2 3">
    <name type="scientific">Billgrantia desiderata</name>
    <dbReference type="NCBI Taxonomy" id="52021"/>
    <lineage>
        <taxon>Bacteria</taxon>
        <taxon>Pseudomonadati</taxon>
        <taxon>Pseudomonadota</taxon>
        <taxon>Gammaproteobacteria</taxon>
        <taxon>Oceanospirillales</taxon>
        <taxon>Halomonadaceae</taxon>
        <taxon>Billgrantia</taxon>
    </lineage>
</organism>
<keyword evidence="1" id="KW-0472">Membrane</keyword>
<protein>
    <submittedName>
        <fullName evidence="2">Uncharacterized protein</fullName>
    </submittedName>
</protein>
<name>A0ABS9AZI6_9GAMM</name>
<keyword evidence="3" id="KW-1185">Reference proteome</keyword>
<keyword evidence="1" id="KW-1133">Transmembrane helix</keyword>
<proteinExistence type="predicted"/>
<dbReference type="RefSeq" id="WP_234249791.1">
    <property type="nucleotide sequence ID" value="NZ_JABFTQ010000001.1"/>
</dbReference>
<evidence type="ECO:0000313" key="3">
    <source>
        <dbReference type="Proteomes" id="UP001320154"/>
    </source>
</evidence>
<sequence length="73" mass="7576">MRNFTALIIAGWIAVFVIGWALTAGRLYLGGHWVSATLITGGFAAAIGGISAITQGLLPDSPPRNDDKPGSHD</sequence>
<comment type="caution">
    <text evidence="2">The sequence shown here is derived from an EMBL/GenBank/DDBJ whole genome shotgun (WGS) entry which is preliminary data.</text>
</comment>
<gene>
    <name evidence="2" type="ORF">HOP60_01305</name>
</gene>
<keyword evidence="1" id="KW-0812">Transmembrane</keyword>
<dbReference type="EMBL" id="JABFTQ010000001">
    <property type="protein sequence ID" value="MCE8045364.1"/>
    <property type="molecule type" value="Genomic_DNA"/>
</dbReference>
<accession>A0ABS9AZI6</accession>
<evidence type="ECO:0000256" key="1">
    <source>
        <dbReference type="SAM" id="Phobius"/>
    </source>
</evidence>
<feature type="transmembrane region" description="Helical" evidence="1">
    <location>
        <begin position="36"/>
        <end position="58"/>
    </location>
</feature>
<reference evidence="2 3" key="1">
    <citation type="journal article" date="2021" name="Front. Microbiol.">
        <title>Aerobic Denitrification and Heterotrophic Sulfur Oxidation in the Genus Halomonas Revealed by Six Novel Species Characterizations and Genome-Based Analysis.</title>
        <authorList>
            <person name="Wang L."/>
            <person name="Shao Z."/>
        </authorList>
    </citation>
    <scope>NUCLEOTIDE SEQUENCE [LARGE SCALE GENOMIC DNA]</scope>
    <source>
        <strain evidence="2 3">MCCC 1A05748</strain>
    </source>
</reference>